<dbReference type="Proteomes" id="UP000807159">
    <property type="component" value="Chromosome 6"/>
</dbReference>
<proteinExistence type="inferred from homology"/>
<comment type="similarity">
    <text evidence="1">Belongs to the LOR family.</text>
</comment>
<dbReference type="EMBL" id="JACEGQ020000006">
    <property type="protein sequence ID" value="KAH8506355.1"/>
    <property type="molecule type" value="Genomic_DNA"/>
</dbReference>
<reference evidence="2" key="1">
    <citation type="journal article" date="2021" name="J. Hered.">
        <title>Genome Assembly of Salicaceae Populus deltoides (Eastern Cottonwood) I-69 Based on Nanopore Sequencing and Hi-C Technologies.</title>
        <authorList>
            <person name="Bai S."/>
            <person name="Wu H."/>
            <person name="Zhang J."/>
            <person name="Pan Z."/>
            <person name="Zhao W."/>
            <person name="Li Z."/>
            <person name="Tong C."/>
        </authorList>
    </citation>
    <scope>NUCLEOTIDE SEQUENCE</scope>
    <source>
        <tissue evidence="2">Leaf</tissue>
    </source>
</reference>
<dbReference type="SUPFAM" id="SSF54518">
    <property type="entry name" value="Tubby C-terminal domain-like"/>
    <property type="match status" value="1"/>
</dbReference>
<dbReference type="Pfam" id="PF04525">
    <property type="entry name" value="LOR"/>
    <property type="match status" value="1"/>
</dbReference>
<evidence type="ECO:0000313" key="2">
    <source>
        <dbReference type="EMBL" id="KAH8506355.1"/>
    </source>
</evidence>
<gene>
    <name evidence="2" type="ORF">H0E87_013254</name>
</gene>
<name>A0A8T2YMH4_POPDE</name>
<evidence type="ECO:0000313" key="3">
    <source>
        <dbReference type="Proteomes" id="UP000807159"/>
    </source>
</evidence>
<dbReference type="PANTHER" id="PTHR31087">
    <property type="match status" value="1"/>
</dbReference>
<dbReference type="Gene3D" id="2.40.160.200">
    <property type="entry name" value="LURP1-related"/>
    <property type="match status" value="1"/>
</dbReference>
<sequence>MIVDEKFCFQEATNLTVHKTSVFFPGDGFIVYDPNREIIFRFDSYGPDSEPKDELVLMDAGGKGLLTLRRKKPSLHQRWEGFLGERKEDHQEPVFSVCRSSIIGRSNLTVQVFGDPGEEYHIRGSYSQRCCTILNTSSENSSKDPVAVIKRKVDPSTHVMLGKDVFWLSVRPGFDGAFAMGLVLVLDQMYGDNADGDVQDVDPTPRIFPLNPFI</sequence>
<dbReference type="InterPro" id="IPR038595">
    <property type="entry name" value="LOR_sf"/>
</dbReference>
<protein>
    <submittedName>
        <fullName evidence="2">Uncharacterized protein</fullName>
    </submittedName>
</protein>
<organism evidence="2 3">
    <name type="scientific">Populus deltoides</name>
    <name type="common">Eastern poplar</name>
    <name type="synonym">Eastern cottonwood</name>
    <dbReference type="NCBI Taxonomy" id="3696"/>
    <lineage>
        <taxon>Eukaryota</taxon>
        <taxon>Viridiplantae</taxon>
        <taxon>Streptophyta</taxon>
        <taxon>Embryophyta</taxon>
        <taxon>Tracheophyta</taxon>
        <taxon>Spermatophyta</taxon>
        <taxon>Magnoliopsida</taxon>
        <taxon>eudicotyledons</taxon>
        <taxon>Gunneridae</taxon>
        <taxon>Pentapetalae</taxon>
        <taxon>rosids</taxon>
        <taxon>fabids</taxon>
        <taxon>Malpighiales</taxon>
        <taxon>Salicaceae</taxon>
        <taxon>Saliceae</taxon>
        <taxon>Populus</taxon>
    </lineage>
</organism>
<keyword evidence="3" id="KW-1185">Reference proteome</keyword>
<evidence type="ECO:0000256" key="1">
    <source>
        <dbReference type="ARBA" id="ARBA00005437"/>
    </source>
</evidence>
<dbReference type="AlphaFoldDB" id="A0A8T2YMH4"/>
<accession>A0A8T2YMH4</accession>
<dbReference type="InterPro" id="IPR025659">
    <property type="entry name" value="Tubby-like_C"/>
</dbReference>
<comment type="caution">
    <text evidence="2">The sequence shown here is derived from an EMBL/GenBank/DDBJ whole genome shotgun (WGS) entry which is preliminary data.</text>
</comment>
<dbReference type="InterPro" id="IPR007612">
    <property type="entry name" value="LOR"/>
</dbReference>
<dbReference type="PANTHER" id="PTHR31087:SF89">
    <property type="entry name" value="PROTEIN LURP-ONE-RELATED 5-LIKE"/>
    <property type="match status" value="1"/>
</dbReference>